<evidence type="ECO:0000256" key="3">
    <source>
        <dbReference type="ARBA" id="ARBA00012953"/>
    </source>
</evidence>
<dbReference type="HAMAP" id="MF_00490">
    <property type="entry name" value="ComB"/>
    <property type="match status" value="1"/>
</dbReference>
<dbReference type="Gene3D" id="3.90.1560.10">
    <property type="entry name" value="ComB-like"/>
    <property type="match status" value="1"/>
</dbReference>
<dbReference type="Pfam" id="PF04029">
    <property type="entry name" value="2-ph_phosp"/>
    <property type="match status" value="1"/>
</dbReference>
<gene>
    <name evidence="8" type="primary">comB</name>
    <name evidence="9" type="ORF">H7U12_16250</name>
</gene>
<accession>A0ABR6VVN0</accession>
<evidence type="ECO:0000256" key="7">
    <source>
        <dbReference type="ARBA" id="ARBA00033711"/>
    </source>
</evidence>
<name>A0ABR6VVN0_9BACT</name>
<dbReference type="EMBL" id="JACOAF010000041">
    <property type="protein sequence ID" value="MBC3541247.1"/>
    <property type="molecule type" value="Genomic_DNA"/>
</dbReference>
<keyword evidence="5 8" id="KW-0378">Hydrolase</keyword>
<keyword evidence="6 8" id="KW-0460">Magnesium</keyword>
<comment type="caution">
    <text evidence="9">The sequence shown here is derived from an EMBL/GenBank/DDBJ whole genome shotgun (WGS) entry which is preliminary data.</text>
</comment>
<comment type="similarity">
    <text evidence="2 8">Belongs to the ComB family.</text>
</comment>
<dbReference type="InterPro" id="IPR005238">
    <property type="entry name" value="ComB-like"/>
</dbReference>
<evidence type="ECO:0000256" key="2">
    <source>
        <dbReference type="ARBA" id="ARBA00009997"/>
    </source>
</evidence>
<protein>
    <recommendedName>
        <fullName evidence="4 8">Probable 2-phosphosulfolactate phosphatase</fullName>
        <ecNumber evidence="3 8">3.1.3.71</ecNumber>
    </recommendedName>
</protein>
<evidence type="ECO:0000256" key="1">
    <source>
        <dbReference type="ARBA" id="ARBA00001946"/>
    </source>
</evidence>
<dbReference type="SUPFAM" id="SSF142823">
    <property type="entry name" value="ComB-like"/>
    <property type="match status" value="1"/>
</dbReference>
<evidence type="ECO:0000256" key="8">
    <source>
        <dbReference type="HAMAP-Rule" id="MF_00490"/>
    </source>
</evidence>
<comment type="cofactor">
    <cofactor evidence="1 8">
        <name>Mg(2+)</name>
        <dbReference type="ChEBI" id="CHEBI:18420"/>
    </cofactor>
</comment>
<dbReference type="InterPro" id="IPR036702">
    <property type="entry name" value="ComB-like_sf"/>
</dbReference>
<evidence type="ECO:0000256" key="4">
    <source>
        <dbReference type="ARBA" id="ARBA00021948"/>
    </source>
</evidence>
<sequence>MPSIDVCFSPALLPLYDLTGKIAVAVDVLRATSGMVTALANGVTHIAPVSELDACLAYRDQGYLVAAERDGIKAEGFDLGNSPFHYLDEDHSGRFLAITTTNGTQAIRQSRSADEVLIGAFLNVGAVADYVRRAGKDVVVVCAGWKGLFNLEDTLFAGALADRLQGDFDLNNDATLAAFHLYQTAKADKLAFLSKSSHVQRLERLHILKDIEFCLQEDTYTVVPILKGDFLVPAELA</sequence>
<proteinExistence type="inferred from homology"/>
<keyword evidence="10" id="KW-1185">Reference proteome</keyword>
<comment type="catalytic activity">
    <reaction evidence="7 8">
        <text>(2R)-O-phospho-3-sulfolactate + H2O = (2R)-3-sulfolactate + phosphate</text>
        <dbReference type="Rhea" id="RHEA:23416"/>
        <dbReference type="ChEBI" id="CHEBI:15377"/>
        <dbReference type="ChEBI" id="CHEBI:15597"/>
        <dbReference type="ChEBI" id="CHEBI:43474"/>
        <dbReference type="ChEBI" id="CHEBI:58738"/>
        <dbReference type="EC" id="3.1.3.71"/>
    </reaction>
</comment>
<dbReference type="PANTHER" id="PTHR37311:SF1">
    <property type="entry name" value="2-PHOSPHOSULFOLACTATE PHOSPHATASE-RELATED"/>
    <property type="match status" value="1"/>
</dbReference>
<dbReference type="RefSeq" id="WP_186639934.1">
    <property type="nucleotide sequence ID" value="NZ_JACOAF010000041.1"/>
</dbReference>
<evidence type="ECO:0000313" key="10">
    <source>
        <dbReference type="Proteomes" id="UP000659698"/>
    </source>
</evidence>
<evidence type="ECO:0000256" key="5">
    <source>
        <dbReference type="ARBA" id="ARBA00022801"/>
    </source>
</evidence>
<evidence type="ECO:0000256" key="6">
    <source>
        <dbReference type="ARBA" id="ARBA00022842"/>
    </source>
</evidence>
<dbReference type="Proteomes" id="UP000659698">
    <property type="component" value="Unassembled WGS sequence"/>
</dbReference>
<dbReference type="EC" id="3.1.3.71" evidence="3 8"/>
<organism evidence="9 10">
    <name type="scientific">Rufibacter sediminis</name>
    <dbReference type="NCBI Taxonomy" id="2762756"/>
    <lineage>
        <taxon>Bacteria</taxon>
        <taxon>Pseudomonadati</taxon>
        <taxon>Bacteroidota</taxon>
        <taxon>Cytophagia</taxon>
        <taxon>Cytophagales</taxon>
        <taxon>Hymenobacteraceae</taxon>
        <taxon>Rufibacter</taxon>
    </lineage>
</organism>
<dbReference type="PANTHER" id="PTHR37311">
    <property type="entry name" value="2-PHOSPHOSULFOLACTATE PHOSPHATASE-RELATED"/>
    <property type="match status" value="1"/>
</dbReference>
<evidence type="ECO:0000313" key="9">
    <source>
        <dbReference type="EMBL" id="MBC3541247.1"/>
    </source>
</evidence>
<reference evidence="9 10" key="1">
    <citation type="journal article" date="2019" name="Int. J. Syst. Evol. Microbiol.">
        <title>Rufibacter sediminis sp. nov., isolated from freshwater lake sediment.</title>
        <authorList>
            <person name="Qu J.H."/>
            <person name="Zhang L.J."/>
            <person name="Fu Y.H."/>
            <person name="Li H.F."/>
        </authorList>
    </citation>
    <scope>NUCLEOTIDE SEQUENCE [LARGE SCALE GENOMIC DNA]</scope>
    <source>
        <strain evidence="9 10">H-1</strain>
    </source>
</reference>